<protein>
    <submittedName>
        <fullName evidence="2">DUF2493 domain-containing protein</fullName>
    </submittedName>
</protein>
<gene>
    <name evidence="2" type="ORF">H8709_11205</name>
</gene>
<proteinExistence type="predicted"/>
<evidence type="ECO:0000313" key="2">
    <source>
        <dbReference type="EMBL" id="MBC8571384.1"/>
    </source>
</evidence>
<dbReference type="EMBL" id="JACRTC010000011">
    <property type="protein sequence ID" value="MBC8571384.1"/>
    <property type="molecule type" value="Genomic_DNA"/>
</dbReference>
<keyword evidence="3" id="KW-1185">Reference proteome</keyword>
<sequence length="128" mass="13807">MICMKVAVIGSRSLKQVSIGSFLPAGVTQILSGGAAGVDHLAAVYAQTHGIPVQVYRPDYRRYGRGAPFVRNRALVDASDMVIAIWDGESRGTDYTIRYAQQTGKPVRLFRLKQEKAASPHCGASGLD</sequence>
<dbReference type="AlphaFoldDB" id="A0A926EF85"/>
<name>A0A926EF85_9FIRM</name>
<dbReference type="Pfam" id="PF10686">
    <property type="entry name" value="YAcAr"/>
    <property type="match status" value="1"/>
</dbReference>
<comment type="caution">
    <text evidence="2">The sequence shown here is derived from an EMBL/GenBank/DDBJ whole genome shotgun (WGS) entry which is preliminary data.</text>
</comment>
<accession>A0A926EF85</accession>
<dbReference type="RefSeq" id="WP_262398436.1">
    <property type="nucleotide sequence ID" value="NZ_JACRTC010000011.1"/>
</dbReference>
<dbReference type="InterPro" id="IPR019627">
    <property type="entry name" value="YAcAr"/>
</dbReference>
<evidence type="ECO:0000313" key="3">
    <source>
        <dbReference type="Proteomes" id="UP000660861"/>
    </source>
</evidence>
<evidence type="ECO:0000259" key="1">
    <source>
        <dbReference type="Pfam" id="PF10686"/>
    </source>
</evidence>
<feature type="domain" description="YspA cpYpsA-related SLOG" evidence="1">
    <location>
        <begin position="29"/>
        <end position="63"/>
    </location>
</feature>
<dbReference type="SUPFAM" id="SSF102405">
    <property type="entry name" value="MCP/YpsA-like"/>
    <property type="match status" value="1"/>
</dbReference>
<dbReference type="Proteomes" id="UP000660861">
    <property type="component" value="Unassembled WGS sequence"/>
</dbReference>
<dbReference type="Gene3D" id="3.40.50.450">
    <property type="match status" value="1"/>
</dbReference>
<organism evidence="2 3">
    <name type="scientific">Zongyangia hominis</name>
    <dbReference type="NCBI Taxonomy" id="2763677"/>
    <lineage>
        <taxon>Bacteria</taxon>
        <taxon>Bacillati</taxon>
        <taxon>Bacillota</taxon>
        <taxon>Clostridia</taxon>
        <taxon>Eubacteriales</taxon>
        <taxon>Oscillospiraceae</taxon>
        <taxon>Zongyangia</taxon>
    </lineage>
</organism>
<reference evidence="2" key="1">
    <citation type="submission" date="2020-08" db="EMBL/GenBank/DDBJ databases">
        <title>Genome public.</title>
        <authorList>
            <person name="Liu C."/>
            <person name="Sun Q."/>
        </authorList>
    </citation>
    <scope>NUCLEOTIDE SEQUENCE</scope>
    <source>
        <strain evidence="2">NSJ-54</strain>
    </source>
</reference>